<dbReference type="Proteomes" id="UP000184232">
    <property type="component" value="Unassembled WGS sequence"/>
</dbReference>
<gene>
    <name evidence="1" type="ORF">SAMN05444337_2301</name>
</gene>
<dbReference type="STRING" id="683124.SAMN05444337_2301"/>
<organism evidence="1 2">
    <name type="scientific">Flavobacterium haoranii</name>
    <dbReference type="NCBI Taxonomy" id="683124"/>
    <lineage>
        <taxon>Bacteria</taxon>
        <taxon>Pseudomonadati</taxon>
        <taxon>Bacteroidota</taxon>
        <taxon>Flavobacteriia</taxon>
        <taxon>Flavobacteriales</taxon>
        <taxon>Flavobacteriaceae</taxon>
        <taxon>Flavobacterium</taxon>
    </lineage>
</organism>
<accession>A0A1M6KUW0</accession>
<evidence type="ECO:0000313" key="1">
    <source>
        <dbReference type="EMBL" id="SHJ62662.1"/>
    </source>
</evidence>
<evidence type="ECO:0008006" key="3">
    <source>
        <dbReference type="Google" id="ProtNLM"/>
    </source>
</evidence>
<keyword evidence="2" id="KW-1185">Reference proteome</keyword>
<dbReference type="AlphaFoldDB" id="A0A1M6KUW0"/>
<dbReference type="OrthoDB" id="1451701at2"/>
<protein>
    <recommendedName>
        <fullName evidence="3">Hydrolase</fullName>
    </recommendedName>
</protein>
<dbReference type="EMBL" id="FQZH01000005">
    <property type="protein sequence ID" value="SHJ62662.1"/>
    <property type="molecule type" value="Genomic_DNA"/>
</dbReference>
<reference evidence="1 2" key="1">
    <citation type="submission" date="2016-11" db="EMBL/GenBank/DDBJ databases">
        <authorList>
            <person name="Jaros S."/>
            <person name="Januszkiewicz K."/>
            <person name="Wedrychowicz H."/>
        </authorList>
    </citation>
    <scope>NUCLEOTIDE SEQUENCE [LARGE SCALE GENOMIC DNA]</scope>
    <source>
        <strain evidence="1 2">DSM 22807</strain>
    </source>
</reference>
<sequence>MRNIFLYLFVFSMLINIFQYVNSTKILESKDREVELVKNKLKKSHDSIVEVQMNDYFDIANDEDAQEYYFTRGLDYQKVIAQVNEDLVSLNTNPKGNPLVPYEPIDDRPFIVNKAKVLNHRWIIAEYSNGDLWGQILIKYFFSEDKPTEFQTVDTVLYERQKVEK</sequence>
<proteinExistence type="predicted"/>
<evidence type="ECO:0000313" key="2">
    <source>
        <dbReference type="Proteomes" id="UP000184232"/>
    </source>
</evidence>
<name>A0A1M6KUW0_9FLAO</name>
<dbReference type="RefSeq" id="WP_072785208.1">
    <property type="nucleotide sequence ID" value="NZ_CP045292.1"/>
</dbReference>